<evidence type="ECO:0000313" key="14">
    <source>
        <dbReference type="Proteomes" id="UP000031623"/>
    </source>
</evidence>
<organism evidence="13 14">
    <name type="scientific">Thioploca ingrica</name>
    <dbReference type="NCBI Taxonomy" id="40754"/>
    <lineage>
        <taxon>Bacteria</taxon>
        <taxon>Pseudomonadati</taxon>
        <taxon>Pseudomonadota</taxon>
        <taxon>Gammaproteobacteria</taxon>
        <taxon>Thiotrichales</taxon>
        <taxon>Thiotrichaceae</taxon>
        <taxon>Thioploca</taxon>
    </lineage>
</organism>
<evidence type="ECO:0000256" key="6">
    <source>
        <dbReference type="ARBA" id="ARBA00022840"/>
    </source>
</evidence>
<evidence type="ECO:0000313" key="13">
    <source>
        <dbReference type="EMBL" id="BAP54625.1"/>
    </source>
</evidence>
<evidence type="ECO:0000256" key="4">
    <source>
        <dbReference type="ARBA" id="ARBA00022741"/>
    </source>
</evidence>
<evidence type="ECO:0000259" key="11">
    <source>
        <dbReference type="PROSITE" id="PS50011"/>
    </source>
</evidence>
<evidence type="ECO:0000256" key="8">
    <source>
        <dbReference type="ARBA" id="ARBA00048679"/>
    </source>
</evidence>
<keyword evidence="9" id="KW-0175">Coiled coil</keyword>
<feature type="transmembrane region" description="Helical" evidence="10">
    <location>
        <begin position="315"/>
        <end position="335"/>
    </location>
</feature>
<keyword evidence="4" id="KW-0547">Nucleotide-binding</keyword>
<dbReference type="HOGENOM" id="CLU_530690_0_0_6"/>
<dbReference type="EC" id="2.7.11.1" evidence="1"/>
<dbReference type="KEGG" id="tig:THII_0328"/>
<dbReference type="GO" id="GO:0005524">
    <property type="term" value="F:ATP binding"/>
    <property type="evidence" value="ECO:0007669"/>
    <property type="project" value="UniProtKB-KW"/>
</dbReference>
<evidence type="ECO:0000256" key="3">
    <source>
        <dbReference type="ARBA" id="ARBA00022679"/>
    </source>
</evidence>
<evidence type="ECO:0000256" key="10">
    <source>
        <dbReference type="SAM" id="Phobius"/>
    </source>
</evidence>
<dbReference type="PROSITE" id="PS00108">
    <property type="entry name" value="PROTEIN_KINASE_ST"/>
    <property type="match status" value="1"/>
</dbReference>
<dbReference type="Proteomes" id="UP000031623">
    <property type="component" value="Chromosome"/>
</dbReference>
<dbReference type="PANTHER" id="PTHR24363:SF0">
    <property type="entry name" value="SERINE_THREONINE KINASE LIKE DOMAIN CONTAINING 1"/>
    <property type="match status" value="1"/>
</dbReference>
<evidence type="ECO:0000256" key="5">
    <source>
        <dbReference type="ARBA" id="ARBA00022777"/>
    </source>
</evidence>
<dbReference type="PANTHER" id="PTHR24363">
    <property type="entry name" value="SERINE/THREONINE PROTEIN KINASE"/>
    <property type="match status" value="1"/>
</dbReference>
<evidence type="ECO:0000256" key="9">
    <source>
        <dbReference type="SAM" id="Coils"/>
    </source>
</evidence>
<comment type="catalytic activity">
    <reaction evidence="8">
        <text>L-seryl-[protein] + ATP = O-phospho-L-seryl-[protein] + ADP + H(+)</text>
        <dbReference type="Rhea" id="RHEA:17989"/>
        <dbReference type="Rhea" id="RHEA-COMP:9863"/>
        <dbReference type="Rhea" id="RHEA-COMP:11604"/>
        <dbReference type="ChEBI" id="CHEBI:15378"/>
        <dbReference type="ChEBI" id="CHEBI:29999"/>
        <dbReference type="ChEBI" id="CHEBI:30616"/>
        <dbReference type="ChEBI" id="CHEBI:83421"/>
        <dbReference type="ChEBI" id="CHEBI:456216"/>
        <dbReference type="EC" id="2.7.11.1"/>
    </reaction>
</comment>
<accession>A0A090AIH5</accession>
<dbReference type="InterPro" id="IPR011009">
    <property type="entry name" value="Kinase-like_dom_sf"/>
</dbReference>
<dbReference type="STRING" id="40754.THII_0328"/>
<gene>
    <name evidence="13" type="ORF">THII_0328</name>
</gene>
<feature type="domain" description="SH3b" evidence="12">
    <location>
        <begin position="423"/>
        <end position="495"/>
    </location>
</feature>
<keyword evidence="10" id="KW-0812">Transmembrane</keyword>
<proteinExistence type="predicted"/>
<comment type="catalytic activity">
    <reaction evidence="7">
        <text>L-threonyl-[protein] + ATP = O-phospho-L-threonyl-[protein] + ADP + H(+)</text>
        <dbReference type="Rhea" id="RHEA:46608"/>
        <dbReference type="Rhea" id="RHEA-COMP:11060"/>
        <dbReference type="Rhea" id="RHEA-COMP:11605"/>
        <dbReference type="ChEBI" id="CHEBI:15378"/>
        <dbReference type="ChEBI" id="CHEBI:30013"/>
        <dbReference type="ChEBI" id="CHEBI:30616"/>
        <dbReference type="ChEBI" id="CHEBI:61977"/>
        <dbReference type="ChEBI" id="CHEBI:456216"/>
        <dbReference type="EC" id="2.7.11.1"/>
    </reaction>
</comment>
<dbReference type="OrthoDB" id="9816047at2"/>
<name>A0A090AIH5_9GAMM</name>
<keyword evidence="3" id="KW-0808">Transferase</keyword>
<dbReference type="AlphaFoldDB" id="A0A090AIH5"/>
<dbReference type="SMART" id="SM00220">
    <property type="entry name" value="S_TKc"/>
    <property type="match status" value="1"/>
</dbReference>
<dbReference type="InterPro" id="IPR008271">
    <property type="entry name" value="Ser/Thr_kinase_AS"/>
</dbReference>
<dbReference type="PROSITE" id="PS51781">
    <property type="entry name" value="SH3B"/>
    <property type="match status" value="1"/>
</dbReference>
<feature type="domain" description="Protein kinase" evidence="11">
    <location>
        <begin position="23"/>
        <end position="302"/>
    </location>
</feature>
<reference evidence="13 14" key="1">
    <citation type="journal article" date="2014" name="ISME J.">
        <title>Ecophysiology of Thioploca ingrica as revealed by the complete genome sequence supplemented with proteomic evidence.</title>
        <authorList>
            <person name="Kojima H."/>
            <person name="Ogura Y."/>
            <person name="Yamamoto N."/>
            <person name="Togashi T."/>
            <person name="Mori H."/>
            <person name="Watanabe T."/>
            <person name="Nemoto F."/>
            <person name="Kurokawa K."/>
            <person name="Hayashi T."/>
            <person name="Fukui M."/>
        </authorList>
    </citation>
    <scope>NUCLEOTIDE SEQUENCE [LARGE SCALE GENOMIC DNA]</scope>
</reference>
<dbReference type="GO" id="GO:0004674">
    <property type="term" value="F:protein serine/threonine kinase activity"/>
    <property type="evidence" value="ECO:0007669"/>
    <property type="project" value="UniProtKB-KW"/>
</dbReference>
<dbReference type="EMBL" id="AP014633">
    <property type="protein sequence ID" value="BAP54625.1"/>
    <property type="molecule type" value="Genomic_DNA"/>
</dbReference>
<keyword evidence="2 13" id="KW-0723">Serine/threonine-protein kinase</keyword>
<dbReference type="PROSITE" id="PS50011">
    <property type="entry name" value="PROTEIN_KINASE_DOM"/>
    <property type="match status" value="1"/>
</dbReference>
<evidence type="ECO:0000256" key="7">
    <source>
        <dbReference type="ARBA" id="ARBA00047899"/>
    </source>
</evidence>
<dbReference type="Pfam" id="PF00069">
    <property type="entry name" value="Pkinase"/>
    <property type="match status" value="1"/>
</dbReference>
<keyword evidence="6" id="KW-0067">ATP-binding</keyword>
<dbReference type="SUPFAM" id="SSF56112">
    <property type="entry name" value="Protein kinase-like (PK-like)"/>
    <property type="match status" value="1"/>
</dbReference>
<keyword evidence="14" id="KW-1185">Reference proteome</keyword>
<sequence>MTLALEEQQHRNTLPKGFWLNEYQIETVLGKPGGFGITYLATDTHLRQLVAIKEYLPSEFAIREGRSTVYVRSSSYEESFQWGLKCFIEEARVLARFNHPSIVRVLRFFEANGTAYMVMEYQQGKCLSDYLKQGGILPEQELLTIILPLLDGLQEIHKAGFLHRDIKPNNIYIREDKMPVLLDFGSARYAVGQKSRSVTSIVTPGYAPLEQYDTELNEQGAWTDIYALGAVMYCLISGEAPPAATRRVRKDPMPPAIKIGEGKYNKNLLQAIDWALKLSGEDRPQSVEQWREKICTDPTPFTLGPADKSPPRWTLFNLASIVIILLLLVTIGLLWQQQDHEIQVAIERIRQETTATLGKEQLARQQVEEKLKLVENRFNLEKQRRKEVEIDYRQAQALIEVARRFEPEILGKQEISFEEFHYYDITNVPENDGFLNIREFPGHLNKIVGKIPKDEKCVEYLGGGELRFVGKHVWVKVAYKDVQGWVNSYYLMRSDRNCQPEKPVEKNK</sequence>
<feature type="coiled-coil region" evidence="9">
    <location>
        <begin position="357"/>
        <end position="384"/>
    </location>
</feature>
<dbReference type="Gene3D" id="1.10.510.10">
    <property type="entry name" value="Transferase(Phosphotransferase) domain 1"/>
    <property type="match status" value="1"/>
</dbReference>
<protein>
    <recommendedName>
        <fullName evidence="1">non-specific serine/threonine protein kinase</fullName>
        <ecNumber evidence="1">2.7.11.1</ecNumber>
    </recommendedName>
</protein>
<dbReference type="InterPro" id="IPR003646">
    <property type="entry name" value="SH3-like_bac-type"/>
</dbReference>
<evidence type="ECO:0000259" key="12">
    <source>
        <dbReference type="PROSITE" id="PS51781"/>
    </source>
</evidence>
<keyword evidence="10" id="KW-0472">Membrane</keyword>
<keyword evidence="5 13" id="KW-0418">Kinase</keyword>
<dbReference type="CDD" id="cd14014">
    <property type="entry name" value="STKc_PknB_like"/>
    <property type="match status" value="1"/>
</dbReference>
<evidence type="ECO:0000256" key="1">
    <source>
        <dbReference type="ARBA" id="ARBA00012513"/>
    </source>
</evidence>
<evidence type="ECO:0000256" key="2">
    <source>
        <dbReference type="ARBA" id="ARBA00022527"/>
    </source>
</evidence>
<dbReference type="InterPro" id="IPR000719">
    <property type="entry name" value="Prot_kinase_dom"/>
</dbReference>
<dbReference type="Gene3D" id="3.30.200.20">
    <property type="entry name" value="Phosphorylase Kinase, domain 1"/>
    <property type="match status" value="1"/>
</dbReference>
<keyword evidence="10" id="KW-1133">Transmembrane helix</keyword>
<dbReference type="Gene3D" id="2.30.30.40">
    <property type="entry name" value="SH3 Domains"/>
    <property type="match status" value="1"/>
</dbReference>